<feature type="region of interest" description="Disordered" evidence="1">
    <location>
        <begin position="84"/>
        <end position="150"/>
    </location>
</feature>
<evidence type="ECO:0000256" key="1">
    <source>
        <dbReference type="SAM" id="MobiDB-lite"/>
    </source>
</evidence>
<accession>A0A0F9J7T7</accession>
<evidence type="ECO:0000313" key="3">
    <source>
        <dbReference type="EMBL" id="KKM65834.1"/>
    </source>
</evidence>
<feature type="transmembrane region" description="Helical" evidence="2">
    <location>
        <begin position="52"/>
        <end position="75"/>
    </location>
</feature>
<evidence type="ECO:0000256" key="2">
    <source>
        <dbReference type="SAM" id="Phobius"/>
    </source>
</evidence>
<protein>
    <submittedName>
        <fullName evidence="3">Uncharacterized protein</fullName>
    </submittedName>
</protein>
<feature type="compositionally biased region" description="Basic and acidic residues" evidence="1">
    <location>
        <begin position="89"/>
        <end position="117"/>
    </location>
</feature>
<reference evidence="3" key="1">
    <citation type="journal article" date="2015" name="Nature">
        <title>Complex archaea that bridge the gap between prokaryotes and eukaryotes.</title>
        <authorList>
            <person name="Spang A."/>
            <person name="Saw J.H."/>
            <person name="Jorgensen S.L."/>
            <person name="Zaremba-Niedzwiedzka K."/>
            <person name="Martijn J."/>
            <person name="Lind A.E."/>
            <person name="van Eijk R."/>
            <person name="Schleper C."/>
            <person name="Guy L."/>
            <person name="Ettema T.J."/>
        </authorList>
    </citation>
    <scope>NUCLEOTIDE SEQUENCE</scope>
</reference>
<sequence length="150" mass="16699">MTLLSFLGFMAVVLTVAMFATRQSMLGFPSAIFWAITGAQAYTLSTVPWGDIYYYIAFASLLGMTSFTALGAFGLREKRDTLADEGMDDDSKVKDDSFIDEHEKEADTDYWSGKDGETPPSERSAAVRERAARRRSGTSRRKKTSFGEFK</sequence>
<keyword evidence="2" id="KW-1133">Transmembrane helix</keyword>
<feature type="compositionally biased region" description="Basic residues" evidence="1">
    <location>
        <begin position="131"/>
        <end position="144"/>
    </location>
</feature>
<comment type="caution">
    <text evidence="3">The sequence shown here is derived from an EMBL/GenBank/DDBJ whole genome shotgun (WGS) entry which is preliminary data.</text>
</comment>
<name>A0A0F9J7T7_9ZZZZ</name>
<dbReference type="AlphaFoldDB" id="A0A0F9J7T7"/>
<organism evidence="3">
    <name type="scientific">marine sediment metagenome</name>
    <dbReference type="NCBI Taxonomy" id="412755"/>
    <lineage>
        <taxon>unclassified sequences</taxon>
        <taxon>metagenomes</taxon>
        <taxon>ecological metagenomes</taxon>
    </lineage>
</organism>
<dbReference type="EMBL" id="LAZR01010651">
    <property type="protein sequence ID" value="KKM65834.1"/>
    <property type="molecule type" value="Genomic_DNA"/>
</dbReference>
<keyword evidence="2" id="KW-0472">Membrane</keyword>
<proteinExistence type="predicted"/>
<keyword evidence="2" id="KW-0812">Transmembrane</keyword>
<gene>
    <name evidence="3" type="ORF">LCGC14_1487290</name>
</gene>